<evidence type="ECO:0000313" key="2">
    <source>
        <dbReference type="EMBL" id="SLM46546.1"/>
    </source>
</evidence>
<evidence type="ECO:0000256" key="1">
    <source>
        <dbReference type="SAM" id="Phobius"/>
    </source>
</evidence>
<organism evidence="2 3">
    <name type="scientific">Nitrospira japonica</name>
    <dbReference type="NCBI Taxonomy" id="1325564"/>
    <lineage>
        <taxon>Bacteria</taxon>
        <taxon>Pseudomonadati</taxon>
        <taxon>Nitrospirota</taxon>
        <taxon>Nitrospiria</taxon>
        <taxon>Nitrospirales</taxon>
        <taxon>Nitrospiraceae</taxon>
        <taxon>Nitrospira</taxon>
    </lineage>
</organism>
<dbReference type="EMBL" id="LT828648">
    <property type="protein sequence ID" value="SLM46546.1"/>
    <property type="molecule type" value="Genomic_DNA"/>
</dbReference>
<dbReference type="Proteomes" id="UP000192042">
    <property type="component" value="Chromosome I"/>
</dbReference>
<dbReference type="KEGG" id="nja:NSJP_0374"/>
<dbReference type="RefSeq" id="WP_080885213.1">
    <property type="nucleotide sequence ID" value="NZ_LT828648.1"/>
</dbReference>
<keyword evidence="1" id="KW-0812">Transmembrane</keyword>
<name>A0A1W1I0M1_9BACT</name>
<keyword evidence="1" id="KW-1133">Transmembrane helix</keyword>
<reference evidence="2 3" key="1">
    <citation type="submission" date="2017-03" db="EMBL/GenBank/DDBJ databases">
        <authorList>
            <person name="Afonso C.L."/>
            <person name="Miller P.J."/>
            <person name="Scott M.A."/>
            <person name="Spackman E."/>
            <person name="Goraichik I."/>
            <person name="Dimitrov K.M."/>
            <person name="Suarez D.L."/>
            <person name="Swayne D.E."/>
        </authorList>
    </citation>
    <scope>NUCLEOTIDE SEQUENCE [LARGE SCALE GENOMIC DNA]</scope>
    <source>
        <strain evidence="2">Genome sequencing of Nitrospira japonica strain NJ11</strain>
    </source>
</reference>
<dbReference type="AlphaFoldDB" id="A0A1W1I0M1"/>
<gene>
    <name evidence="2" type="ORF">NSJP_0374</name>
</gene>
<accession>A0A1W1I0M1</accession>
<feature type="transmembrane region" description="Helical" evidence="1">
    <location>
        <begin position="12"/>
        <end position="30"/>
    </location>
</feature>
<dbReference type="STRING" id="1325564.NSJP_0374"/>
<keyword evidence="3" id="KW-1185">Reference proteome</keyword>
<protein>
    <submittedName>
        <fullName evidence="2">Uncharacterized protein</fullName>
    </submittedName>
</protein>
<sequence length="142" mass="15234">MHNSSPLFVTKVGIRVVMTGGCLLLGLAAACVPGPPTQPGDPFGGPGRLTGEPRPATVEQIRLMDAQLAATVTPRPPERDLAGLRMQVAKARKQSERQTLVHEYLHAVAGLAPEEKNTAMRQLGDSLVQSRASLIQELKRTH</sequence>
<evidence type="ECO:0000313" key="3">
    <source>
        <dbReference type="Proteomes" id="UP000192042"/>
    </source>
</evidence>
<proteinExistence type="predicted"/>
<keyword evidence="1" id="KW-0472">Membrane</keyword>